<proteinExistence type="predicted"/>
<dbReference type="PANTHER" id="PTHR17616">
    <property type="entry name" value="YES-ASSOCIATED PROTEIN YAP1 FAMILY MEMBER"/>
    <property type="match status" value="1"/>
</dbReference>
<feature type="domain" description="WW" evidence="7">
    <location>
        <begin position="173"/>
        <end position="206"/>
    </location>
</feature>
<keyword evidence="5" id="KW-0175">Coiled coil</keyword>
<sequence length="403" mass="45201">MDRKNGNCVVHVRQDSDNDLKALFDVVNPANVSKTIPETTPSNSLPMRLRKLPPSFFKQPPLDGGLSPEQEHPSGLTISHSRAHSSPASLTVRASLKGPPNHSLAPPVHHQRSTSFDHTALLEEPAQMPPGWEMRTTSNGQRYFMNHFEQITTWQDPRKTQSTSNLNNAQAAGNLPDGWEQAITPEGDIYYINHIERTTSWIDPRMAMQVRGQDSLRPSNMPPEMHRHRTMQLQRLQREREELLKRQQELLKQEIRLKRDILEEGGTKPSLLGNLTREVPGFLTAQDNAPVTNGGHIRDDSFDSGLGMTGGNYFQDVDMNDSQQPMFDANYNSKEAFRADPVRRQLPDILDLPGTNVDIGVMEGTDNSTNMETDDLGVGLDFNSDMLNDVESVLISPGNLTWL</sequence>
<evidence type="ECO:0000313" key="8">
    <source>
        <dbReference type="EMBL" id="CAH3020596.1"/>
    </source>
</evidence>
<evidence type="ECO:0000256" key="1">
    <source>
        <dbReference type="ARBA" id="ARBA00004123"/>
    </source>
</evidence>
<dbReference type="Proteomes" id="UP001159427">
    <property type="component" value="Unassembled WGS sequence"/>
</dbReference>
<gene>
    <name evidence="8" type="ORF">PEVE_00007865</name>
</gene>
<keyword evidence="9" id="KW-1185">Reference proteome</keyword>
<evidence type="ECO:0000256" key="3">
    <source>
        <dbReference type="ARBA" id="ARBA00022490"/>
    </source>
</evidence>
<evidence type="ECO:0000256" key="6">
    <source>
        <dbReference type="SAM" id="MobiDB-lite"/>
    </source>
</evidence>
<keyword evidence="3" id="KW-0963">Cytoplasm</keyword>
<reference evidence="8 9" key="1">
    <citation type="submission" date="2022-05" db="EMBL/GenBank/DDBJ databases">
        <authorList>
            <consortium name="Genoscope - CEA"/>
            <person name="William W."/>
        </authorList>
    </citation>
    <scope>NUCLEOTIDE SEQUENCE [LARGE SCALE GENOMIC DNA]</scope>
</reference>
<organism evidence="8 9">
    <name type="scientific">Porites evermanni</name>
    <dbReference type="NCBI Taxonomy" id="104178"/>
    <lineage>
        <taxon>Eukaryota</taxon>
        <taxon>Metazoa</taxon>
        <taxon>Cnidaria</taxon>
        <taxon>Anthozoa</taxon>
        <taxon>Hexacorallia</taxon>
        <taxon>Scleractinia</taxon>
        <taxon>Fungiina</taxon>
        <taxon>Poritidae</taxon>
        <taxon>Porites</taxon>
    </lineage>
</organism>
<dbReference type="PROSITE" id="PS50020">
    <property type="entry name" value="WW_DOMAIN_2"/>
    <property type="match status" value="2"/>
</dbReference>
<evidence type="ECO:0000256" key="5">
    <source>
        <dbReference type="SAM" id="Coils"/>
    </source>
</evidence>
<dbReference type="Gene3D" id="6.20.430.10">
    <property type="match status" value="1"/>
</dbReference>
<dbReference type="SUPFAM" id="SSF51045">
    <property type="entry name" value="WW domain"/>
    <property type="match status" value="2"/>
</dbReference>
<dbReference type="PROSITE" id="PS01159">
    <property type="entry name" value="WW_DOMAIN_1"/>
    <property type="match status" value="2"/>
</dbReference>
<evidence type="ECO:0000259" key="7">
    <source>
        <dbReference type="PROSITE" id="PS50020"/>
    </source>
</evidence>
<feature type="region of interest" description="Disordered" evidence="6">
    <location>
        <begin position="53"/>
        <end position="111"/>
    </location>
</feature>
<comment type="subcellular location">
    <subcellularLocation>
        <location evidence="2">Cytoplasm</location>
    </subcellularLocation>
    <subcellularLocation>
        <location evidence="1">Nucleus</location>
    </subcellularLocation>
</comment>
<dbReference type="InterPro" id="IPR036020">
    <property type="entry name" value="WW_dom_sf"/>
</dbReference>
<name>A0ABN8LU21_9CNID</name>
<dbReference type="Gene3D" id="2.20.70.10">
    <property type="match status" value="2"/>
</dbReference>
<evidence type="ECO:0000256" key="4">
    <source>
        <dbReference type="ARBA" id="ARBA00023242"/>
    </source>
</evidence>
<dbReference type="Pfam" id="PF00397">
    <property type="entry name" value="WW"/>
    <property type="match status" value="2"/>
</dbReference>
<dbReference type="PANTHER" id="PTHR17616:SF8">
    <property type="entry name" value="TRANSCRIPTIONAL COACTIVATOR YORKIE"/>
    <property type="match status" value="1"/>
</dbReference>
<dbReference type="SMART" id="SM00456">
    <property type="entry name" value="WW"/>
    <property type="match status" value="2"/>
</dbReference>
<evidence type="ECO:0000256" key="2">
    <source>
        <dbReference type="ARBA" id="ARBA00004496"/>
    </source>
</evidence>
<feature type="coiled-coil region" evidence="5">
    <location>
        <begin position="226"/>
        <end position="264"/>
    </location>
</feature>
<evidence type="ECO:0000313" key="9">
    <source>
        <dbReference type="Proteomes" id="UP001159427"/>
    </source>
</evidence>
<feature type="domain" description="WW" evidence="7">
    <location>
        <begin position="126"/>
        <end position="159"/>
    </location>
</feature>
<accession>A0ABN8LU21</accession>
<dbReference type="InterPro" id="IPR001202">
    <property type="entry name" value="WW_dom"/>
</dbReference>
<comment type="caution">
    <text evidence="8">The sequence shown here is derived from an EMBL/GenBank/DDBJ whole genome shotgun (WGS) entry which is preliminary data.</text>
</comment>
<protein>
    <recommendedName>
        <fullName evidence="7">WW domain-containing protein</fullName>
    </recommendedName>
</protein>
<dbReference type="EMBL" id="CALNXI010000153">
    <property type="protein sequence ID" value="CAH3020596.1"/>
    <property type="molecule type" value="Genomic_DNA"/>
</dbReference>
<feature type="compositionally biased region" description="Polar residues" evidence="6">
    <location>
        <begin position="76"/>
        <end position="89"/>
    </location>
</feature>
<dbReference type="InterPro" id="IPR051583">
    <property type="entry name" value="YAP1"/>
</dbReference>
<dbReference type="CDD" id="cd00201">
    <property type="entry name" value="WW"/>
    <property type="match status" value="2"/>
</dbReference>
<keyword evidence="4" id="KW-0539">Nucleus</keyword>